<protein>
    <submittedName>
        <fullName evidence="1">Uncharacterized protein</fullName>
    </submittedName>
</protein>
<dbReference type="EMBL" id="JBBPFD010000018">
    <property type="protein sequence ID" value="KAK7889122.1"/>
    <property type="molecule type" value="Genomic_DNA"/>
</dbReference>
<evidence type="ECO:0000313" key="2">
    <source>
        <dbReference type="Proteomes" id="UP001460270"/>
    </source>
</evidence>
<comment type="caution">
    <text evidence="1">The sequence shown here is derived from an EMBL/GenBank/DDBJ whole genome shotgun (WGS) entry which is preliminary data.</text>
</comment>
<proteinExistence type="predicted"/>
<gene>
    <name evidence="1" type="ORF">WMY93_024682</name>
</gene>
<name>A0AAW0NBC3_9GOBI</name>
<reference evidence="2" key="1">
    <citation type="submission" date="2024-04" db="EMBL/GenBank/DDBJ databases">
        <title>Salinicola lusitanus LLJ914,a marine bacterium isolated from the Okinawa Trough.</title>
        <authorList>
            <person name="Li J."/>
        </authorList>
    </citation>
    <scope>NUCLEOTIDE SEQUENCE [LARGE SCALE GENOMIC DNA]</scope>
</reference>
<accession>A0AAW0NBC3</accession>
<sequence>MIKTSITNPASDKLSWNKLSTVCSDEADLAKAAKHKSTLCENEATIKTFRRLIHKTSKHLALFLLSPPVCEKPLNTTTPMRLSGGAEEMEKPLNTTTPMRLSGGAEEMEKALNTTAPMRLSGGAEEMEKPLNTTTPMRLSGGAEEMALAKWLISRVVLHSVVFIVLLPVKMSEK</sequence>
<dbReference type="AlphaFoldDB" id="A0AAW0NBC3"/>
<keyword evidence="2" id="KW-1185">Reference proteome</keyword>
<evidence type="ECO:0000313" key="1">
    <source>
        <dbReference type="EMBL" id="KAK7889122.1"/>
    </source>
</evidence>
<dbReference type="Proteomes" id="UP001460270">
    <property type="component" value="Unassembled WGS sequence"/>
</dbReference>
<organism evidence="1 2">
    <name type="scientific">Mugilogobius chulae</name>
    <name type="common">yellowstripe goby</name>
    <dbReference type="NCBI Taxonomy" id="88201"/>
    <lineage>
        <taxon>Eukaryota</taxon>
        <taxon>Metazoa</taxon>
        <taxon>Chordata</taxon>
        <taxon>Craniata</taxon>
        <taxon>Vertebrata</taxon>
        <taxon>Euteleostomi</taxon>
        <taxon>Actinopterygii</taxon>
        <taxon>Neopterygii</taxon>
        <taxon>Teleostei</taxon>
        <taxon>Neoteleostei</taxon>
        <taxon>Acanthomorphata</taxon>
        <taxon>Gobiaria</taxon>
        <taxon>Gobiiformes</taxon>
        <taxon>Gobioidei</taxon>
        <taxon>Gobiidae</taxon>
        <taxon>Gobionellinae</taxon>
        <taxon>Mugilogobius</taxon>
    </lineage>
</organism>